<dbReference type="SUPFAM" id="SSF52317">
    <property type="entry name" value="Class I glutamine amidotransferase-like"/>
    <property type="match status" value="1"/>
</dbReference>
<dbReference type="Gene3D" id="3.40.50.880">
    <property type="match status" value="1"/>
</dbReference>
<protein>
    <submittedName>
        <fullName evidence="2">ThuA domain-containing protein</fullName>
    </submittedName>
</protein>
<dbReference type="RefSeq" id="WP_380040628.1">
    <property type="nucleotide sequence ID" value="NZ_JBHSEH010000020.1"/>
</dbReference>
<dbReference type="Pfam" id="PF06283">
    <property type="entry name" value="ThuA"/>
    <property type="match status" value="1"/>
</dbReference>
<accession>A0ABV8XP09</accession>
<organism evidence="2 3">
    <name type="scientific">Deinococcus navajonensis</name>
    <dbReference type="NCBI Taxonomy" id="309884"/>
    <lineage>
        <taxon>Bacteria</taxon>
        <taxon>Thermotogati</taxon>
        <taxon>Deinococcota</taxon>
        <taxon>Deinococci</taxon>
        <taxon>Deinococcales</taxon>
        <taxon>Deinococcaceae</taxon>
        <taxon>Deinococcus</taxon>
    </lineage>
</organism>
<dbReference type="PANTHER" id="PTHR40469">
    <property type="entry name" value="SECRETED GLYCOSYL HYDROLASE"/>
    <property type="match status" value="1"/>
</dbReference>
<evidence type="ECO:0000313" key="3">
    <source>
        <dbReference type="Proteomes" id="UP001595998"/>
    </source>
</evidence>
<dbReference type="Proteomes" id="UP001595998">
    <property type="component" value="Unassembled WGS sequence"/>
</dbReference>
<dbReference type="EMBL" id="JBHSEH010000020">
    <property type="protein sequence ID" value="MFC4427291.1"/>
    <property type="molecule type" value="Genomic_DNA"/>
</dbReference>
<dbReference type="PANTHER" id="PTHR40469:SF2">
    <property type="entry name" value="GALACTOSE-BINDING DOMAIN-LIKE SUPERFAMILY PROTEIN"/>
    <property type="match status" value="1"/>
</dbReference>
<gene>
    <name evidence="2" type="ORF">ACFOZ9_13830</name>
</gene>
<sequence>MTTSSSRALIISGGWPGHQPHRFAEIIRGMLEGAGLQVTAADTLDVLDDGGALRDYALIVPNWTMGQLSGDRSKHLRAAVEAGTGLGGFHGGMGDAFRENTEFQFMVGGQFAAHPGDIHRYGVDLTATDHPITRGLSRFEIESEQYYMHVDPSNTVLATTTFSGEHVAWIEGTVIPAVWVRRYGQGRVFYSSIGHDPREFEHPTVAELHRRGLLWAAGSLA</sequence>
<keyword evidence="3" id="KW-1185">Reference proteome</keyword>
<comment type="caution">
    <text evidence="2">The sequence shown here is derived from an EMBL/GenBank/DDBJ whole genome shotgun (WGS) entry which is preliminary data.</text>
</comment>
<dbReference type="InterPro" id="IPR029010">
    <property type="entry name" value="ThuA-like"/>
</dbReference>
<proteinExistence type="predicted"/>
<dbReference type="InterPro" id="IPR029062">
    <property type="entry name" value="Class_I_gatase-like"/>
</dbReference>
<feature type="domain" description="ThuA-like" evidence="1">
    <location>
        <begin position="7"/>
        <end position="216"/>
    </location>
</feature>
<evidence type="ECO:0000259" key="1">
    <source>
        <dbReference type="Pfam" id="PF06283"/>
    </source>
</evidence>
<name>A0ABV8XP09_9DEIO</name>
<reference evidence="3" key="1">
    <citation type="journal article" date="2019" name="Int. J. Syst. Evol. Microbiol.">
        <title>The Global Catalogue of Microorganisms (GCM) 10K type strain sequencing project: providing services to taxonomists for standard genome sequencing and annotation.</title>
        <authorList>
            <consortium name="The Broad Institute Genomics Platform"/>
            <consortium name="The Broad Institute Genome Sequencing Center for Infectious Disease"/>
            <person name="Wu L."/>
            <person name="Ma J."/>
        </authorList>
    </citation>
    <scope>NUCLEOTIDE SEQUENCE [LARGE SCALE GENOMIC DNA]</scope>
    <source>
        <strain evidence="3">CCUG 56029</strain>
    </source>
</reference>
<evidence type="ECO:0000313" key="2">
    <source>
        <dbReference type="EMBL" id="MFC4427291.1"/>
    </source>
</evidence>